<evidence type="ECO:0000313" key="2">
    <source>
        <dbReference type="Proteomes" id="UP001232245"/>
    </source>
</evidence>
<dbReference type="EMBL" id="JAUSTZ010000001">
    <property type="protein sequence ID" value="MDQ0224128.1"/>
    <property type="molecule type" value="Genomic_DNA"/>
</dbReference>
<reference evidence="1 2" key="1">
    <citation type="submission" date="2023-07" db="EMBL/GenBank/DDBJ databases">
        <title>Genomic Encyclopedia of Type Strains, Phase IV (KMG-IV): sequencing the most valuable type-strain genomes for metagenomic binning, comparative biology and taxonomic classification.</title>
        <authorList>
            <person name="Goeker M."/>
        </authorList>
    </citation>
    <scope>NUCLEOTIDE SEQUENCE [LARGE SCALE GENOMIC DNA]</scope>
    <source>
        <strain evidence="1 2">DSM 17723</strain>
    </source>
</reference>
<name>A0ABT9YVV0_9BACI</name>
<dbReference type="InterPro" id="IPR019593">
    <property type="entry name" value="Spore_coat_protein_Z/Y"/>
</dbReference>
<keyword evidence="1" id="KW-0167">Capsid protein</keyword>
<accession>A0ABT9YVV0</accession>
<sequence>MGCKDRKDGNNCVCDAVEQILAEQEAVEEISCPTSCYSNLLSPAAGPQRDTIPFMLTNKKGELFKAFGNVGGFMGDMTCFKTIFFRVEAVEDCCATLSLLRPVDVDGHTESVHDPCDECFFGLEKTDFCIEVDLSCFCAIQCLSPELVDRVADKHHHK</sequence>
<organism evidence="1 2">
    <name type="scientific">Metabacillus niabensis</name>
    <dbReference type="NCBI Taxonomy" id="324854"/>
    <lineage>
        <taxon>Bacteria</taxon>
        <taxon>Bacillati</taxon>
        <taxon>Bacillota</taxon>
        <taxon>Bacilli</taxon>
        <taxon>Bacillales</taxon>
        <taxon>Bacillaceae</taxon>
        <taxon>Metabacillus</taxon>
    </lineage>
</organism>
<comment type="caution">
    <text evidence="1">The sequence shown here is derived from an EMBL/GenBank/DDBJ whole genome shotgun (WGS) entry which is preliminary data.</text>
</comment>
<dbReference type="Pfam" id="PF10612">
    <property type="entry name" value="Spore-coat_CotZ"/>
    <property type="match status" value="1"/>
</dbReference>
<keyword evidence="2" id="KW-1185">Reference proteome</keyword>
<protein>
    <submittedName>
        <fullName evidence="1">Spore coat protein Y</fullName>
    </submittedName>
</protein>
<keyword evidence="1" id="KW-0946">Virion</keyword>
<dbReference type="RefSeq" id="WP_095303604.1">
    <property type="nucleotide sequence ID" value="NZ_CADEPK010000074.1"/>
</dbReference>
<proteinExistence type="predicted"/>
<evidence type="ECO:0000313" key="1">
    <source>
        <dbReference type="EMBL" id="MDQ0224128.1"/>
    </source>
</evidence>
<dbReference type="Proteomes" id="UP001232245">
    <property type="component" value="Unassembled WGS sequence"/>
</dbReference>
<gene>
    <name evidence="1" type="ORF">J2S02_000450</name>
</gene>